<dbReference type="InterPro" id="IPR001457">
    <property type="entry name" value="NADH_UbQ/plastoQ_OxRdtase_su6"/>
</dbReference>
<dbReference type="PANTHER" id="PTHR11435">
    <property type="entry name" value="NADH UBIQUINONE OXIDOREDUCTASE SUBUNIT ND6"/>
    <property type="match status" value="1"/>
</dbReference>
<sequence>MKILLLLFSMLLIMLKHPLSMGLNLLTQTILISMMLGLMNINFWYSYILMLIMVGGMLILFIYMTSVASNEKFKYNNKVLIMMISILLISMILLINIDYMNLNIKNYTMDFSNYPNLSNFYMSMTKFYNYPSNMLFILIFIHLLISLIAVVKISKTNQGPLRQMF</sequence>
<evidence type="ECO:0000256" key="14">
    <source>
        <dbReference type="ARBA" id="ARBA00049551"/>
    </source>
</evidence>
<dbReference type="EC" id="7.1.1.2" evidence="3 15"/>
<evidence type="ECO:0000256" key="11">
    <source>
        <dbReference type="ARBA" id="ARBA00023027"/>
    </source>
</evidence>
<keyword evidence="6 15" id="KW-0679">Respiratory chain</keyword>
<feature type="chain" id="PRO_5016682992" description="NADH-ubiquinone oxidoreductase chain 6" evidence="16">
    <location>
        <begin position="23"/>
        <end position="165"/>
    </location>
</feature>
<evidence type="ECO:0000256" key="5">
    <source>
        <dbReference type="ARBA" id="ARBA00022448"/>
    </source>
</evidence>
<feature type="transmembrane region" description="Helical" evidence="15">
    <location>
        <begin position="79"/>
        <end position="97"/>
    </location>
</feature>
<evidence type="ECO:0000256" key="15">
    <source>
        <dbReference type="RuleBase" id="RU004430"/>
    </source>
</evidence>
<reference evidence="17" key="1">
    <citation type="journal article" date="2018" name="J. ISSAAS">
        <title>The contribution of mitochondrial metagenomics to large-scale data mining and phylogenetic analysis of Coleoptera.</title>
        <authorList>
            <person name="Miller K."/>
            <person name="Linard B."/>
            <person name="Motyka M."/>
            <person name="Bocek M."/>
            <person name="Vogler A.P."/>
        </authorList>
    </citation>
    <scope>NUCLEOTIDE SEQUENCE</scope>
</reference>
<keyword evidence="9 15" id="KW-0249">Electron transport</keyword>
<dbReference type="Gene3D" id="1.20.120.1200">
    <property type="entry name" value="NADH-ubiquinone/plastoquinone oxidoreductase chain 6, subunit NuoJ"/>
    <property type="match status" value="1"/>
</dbReference>
<feature type="signal peptide" evidence="16">
    <location>
        <begin position="1"/>
        <end position="22"/>
    </location>
</feature>
<dbReference type="EMBL" id="MG193530">
    <property type="protein sequence ID" value="AXS66558.1"/>
    <property type="molecule type" value="Genomic_DNA"/>
</dbReference>
<keyword evidence="12 15" id="KW-0496">Mitochondrion</keyword>
<gene>
    <name evidence="17" type="primary">nad6</name>
</gene>
<name>A0A346RKG1_9CUCU</name>
<evidence type="ECO:0000313" key="17">
    <source>
        <dbReference type="EMBL" id="AXS66558.1"/>
    </source>
</evidence>
<dbReference type="InterPro" id="IPR042106">
    <property type="entry name" value="Nuo/plastoQ_OxRdtase_6_NuoJ"/>
</dbReference>
<evidence type="ECO:0000256" key="13">
    <source>
        <dbReference type="ARBA" id="ARBA00023136"/>
    </source>
</evidence>
<evidence type="ECO:0000256" key="7">
    <source>
        <dbReference type="ARBA" id="ARBA00022692"/>
    </source>
</evidence>
<keyword evidence="16" id="KW-0732">Signal</keyword>
<accession>A0A346RKG1</accession>
<evidence type="ECO:0000256" key="12">
    <source>
        <dbReference type="ARBA" id="ARBA00023128"/>
    </source>
</evidence>
<evidence type="ECO:0000256" key="8">
    <source>
        <dbReference type="ARBA" id="ARBA00022967"/>
    </source>
</evidence>
<keyword evidence="7 15" id="KW-0812">Transmembrane</keyword>
<evidence type="ECO:0000256" key="10">
    <source>
        <dbReference type="ARBA" id="ARBA00022989"/>
    </source>
</evidence>
<dbReference type="AlphaFoldDB" id="A0A346RKG1"/>
<comment type="subcellular location">
    <subcellularLocation>
        <location evidence="1 15">Mitochondrion membrane</location>
        <topology evidence="1 15">Multi-pass membrane protein</topology>
    </subcellularLocation>
</comment>
<proteinExistence type="inferred from homology"/>
<keyword evidence="13 15" id="KW-0472">Membrane</keyword>
<keyword evidence="8 15" id="KW-1278">Translocase</keyword>
<geneLocation type="mitochondrion" evidence="17"/>
<organism evidence="17">
    <name type="scientific">Latridiidae sp. 1 KM-2017</name>
    <dbReference type="NCBI Taxonomy" id="2219441"/>
    <lineage>
        <taxon>Eukaryota</taxon>
        <taxon>Metazoa</taxon>
        <taxon>Ecdysozoa</taxon>
        <taxon>Arthropoda</taxon>
        <taxon>Hexapoda</taxon>
        <taxon>Insecta</taxon>
        <taxon>Pterygota</taxon>
        <taxon>Neoptera</taxon>
        <taxon>Endopterygota</taxon>
        <taxon>Coleoptera</taxon>
        <taxon>Polyphaga</taxon>
        <taxon>Cucujiformia</taxon>
        <taxon>Coccinelloidea</taxon>
        <taxon>Latridiidae</taxon>
    </lineage>
</organism>
<dbReference type="InterPro" id="IPR050269">
    <property type="entry name" value="ComplexI_Subunit6"/>
</dbReference>
<keyword evidence="10 15" id="KW-1133">Transmembrane helix</keyword>
<keyword evidence="15" id="KW-0830">Ubiquinone</keyword>
<evidence type="ECO:0000256" key="3">
    <source>
        <dbReference type="ARBA" id="ARBA00012944"/>
    </source>
</evidence>
<comment type="catalytic activity">
    <reaction evidence="14 15">
        <text>a ubiquinone + NADH + 5 H(+)(in) = a ubiquinol + NAD(+) + 4 H(+)(out)</text>
        <dbReference type="Rhea" id="RHEA:29091"/>
        <dbReference type="Rhea" id="RHEA-COMP:9565"/>
        <dbReference type="Rhea" id="RHEA-COMP:9566"/>
        <dbReference type="ChEBI" id="CHEBI:15378"/>
        <dbReference type="ChEBI" id="CHEBI:16389"/>
        <dbReference type="ChEBI" id="CHEBI:17976"/>
        <dbReference type="ChEBI" id="CHEBI:57540"/>
        <dbReference type="ChEBI" id="CHEBI:57945"/>
        <dbReference type="EC" id="7.1.1.2"/>
    </reaction>
</comment>
<dbReference type="PANTHER" id="PTHR11435:SF1">
    <property type="entry name" value="NADH-UBIQUINONE OXIDOREDUCTASE CHAIN 6"/>
    <property type="match status" value="1"/>
</dbReference>
<evidence type="ECO:0000256" key="6">
    <source>
        <dbReference type="ARBA" id="ARBA00022660"/>
    </source>
</evidence>
<dbReference type="GO" id="GO:0031966">
    <property type="term" value="C:mitochondrial membrane"/>
    <property type="evidence" value="ECO:0007669"/>
    <property type="project" value="UniProtKB-SubCell"/>
</dbReference>
<keyword evidence="11 15" id="KW-0520">NAD</keyword>
<evidence type="ECO:0000256" key="16">
    <source>
        <dbReference type="SAM" id="SignalP"/>
    </source>
</evidence>
<keyword evidence="5 15" id="KW-0813">Transport</keyword>
<dbReference type="GO" id="GO:0008137">
    <property type="term" value="F:NADH dehydrogenase (ubiquinone) activity"/>
    <property type="evidence" value="ECO:0007669"/>
    <property type="project" value="UniProtKB-UniRule"/>
</dbReference>
<comment type="similarity">
    <text evidence="2 15">Belongs to the complex I subunit 6 family.</text>
</comment>
<comment type="function">
    <text evidence="15">Core subunit of the mitochondrial membrane respiratory chain NADH dehydrogenase (Complex I) which catalyzes electron transfer from NADH through the respiratory chain, using ubiquinone as an electron acceptor. Essential for the catalytic activity and assembly of complex I.</text>
</comment>
<feature type="transmembrane region" description="Helical" evidence="15">
    <location>
        <begin position="44"/>
        <end position="67"/>
    </location>
</feature>
<evidence type="ECO:0000256" key="2">
    <source>
        <dbReference type="ARBA" id="ARBA00005698"/>
    </source>
</evidence>
<dbReference type="Pfam" id="PF00499">
    <property type="entry name" value="Oxidored_q3"/>
    <property type="match status" value="1"/>
</dbReference>
<evidence type="ECO:0000256" key="1">
    <source>
        <dbReference type="ARBA" id="ARBA00004225"/>
    </source>
</evidence>
<evidence type="ECO:0000256" key="9">
    <source>
        <dbReference type="ARBA" id="ARBA00022982"/>
    </source>
</evidence>
<feature type="transmembrane region" description="Helical" evidence="15">
    <location>
        <begin position="134"/>
        <end position="154"/>
    </location>
</feature>
<evidence type="ECO:0000256" key="4">
    <source>
        <dbReference type="ARBA" id="ARBA00021095"/>
    </source>
</evidence>
<protein>
    <recommendedName>
        <fullName evidence="4 15">NADH-ubiquinone oxidoreductase chain 6</fullName>
        <ecNumber evidence="3 15">7.1.1.2</ecNumber>
    </recommendedName>
</protein>